<organism evidence="3 4">
    <name type="scientific">Clostridium symbiosum (strain WAL-14163)</name>
    <dbReference type="NCBI Taxonomy" id="742740"/>
    <lineage>
        <taxon>Bacteria</taxon>
        <taxon>Bacillati</taxon>
        <taxon>Bacillota</taxon>
        <taxon>Clostridia</taxon>
        <taxon>Lachnospirales</taxon>
        <taxon>Lachnospiraceae</taxon>
        <taxon>Otoolea</taxon>
    </lineage>
</organism>
<feature type="compositionally biased region" description="Basic and acidic residues" evidence="1">
    <location>
        <begin position="518"/>
        <end position="528"/>
    </location>
</feature>
<accession>E7GJX9</accession>
<dbReference type="InterPro" id="IPR002500">
    <property type="entry name" value="PAPS_reduct_dom"/>
</dbReference>
<keyword evidence="4" id="KW-1185">Reference proteome</keyword>
<reference evidence="3 4" key="1">
    <citation type="submission" date="2010-12" db="EMBL/GenBank/DDBJ databases">
        <title>The Genome Sequence of Clostridium symbiosum strain WAL-14163.</title>
        <authorList>
            <person name="Earl A."/>
            <person name="Ward D."/>
            <person name="Feldgarden M."/>
            <person name="Gevers D."/>
            <person name="Finegold S.M."/>
            <person name="Summanen P.H."/>
            <person name="Molitoris D.R."/>
            <person name="Vaisanen M.L."/>
            <person name="Daigneault M."/>
            <person name="Young S.K."/>
            <person name="Zeng Q."/>
            <person name="Gargeya S."/>
            <person name="Fitzgerald M."/>
            <person name="Haas B."/>
            <person name="Abouelleil A."/>
            <person name="Alvarado L."/>
            <person name="Arachchi H.M."/>
            <person name="Berlin A."/>
            <person name="Brown A."/>
            <person name="Chapman S.B."/>
            <person name="Chen Z."/>
            <person name="Dunbar C."/>
            <person name="Freedman E."/>
            <person name="Gearin G."/>
            <person name="Gellesch M."/>
            <person name="Goldberg J."/>
            <person name="Griggs A."/>
            <person name="Gujja S."/>
            <person name="Heilman E."/>
            <person name="Heiman D."/>
            <person name="Howarth C."/>
            <person name="Larson L."/>
            <person name="Lui A."/>
            <person name="MacDonald P.J.P."/>
            <person name="Mehta T."/>
            <person name="Montmayeur A."/>
            <person name="Murphy C."/>
            <person name="Neiman D."/>
            <person name="Pearson M."/>
            <person name="Priest M."/>
            <person name="Roberts A."/>
            <person name="Saif S."/>
            <person name="Shea T."/>
            <person name="Shenoy N."/>
            <person name="Sisk P."/>
            <person name="Stolte C."/>
            <person name="Sykes S."/>
            <person name="White J."/>
            <person name="Yandava C."/>
            <person name="Nusbaum C."/>
            <person name="Birren B."/>
        </authorList>
    </citation>
    <scope>NUCLEOTIDE SEQUENCE [LARGE SCALE GENOMIC DNA]</scope>
    <source>
        <strain evidence="3 4">WAL-14163</strain>
    </source>
</reference>
<evidence type="ECO:0000259" key="2">
    <source>
        <dbReference type="Pfam" id="PF01507"/>
    </source>
</evidence>
<dbReference type="HOGENOM" id="CLU_482108_0_0_9"/>
<dbReference type="AlphaFoldDB" id="E7GJX9"/>
<comment type="caution">
    <text evidence="3">The sequence shown here is derived from an EMBL/GenBank/DDBJ whole genome shotgun (WGS) entry which is preliminary data.</text>
</comment>
<dbReference type="PANTHER" id="PTHR43196:SF2">
    <property type="entry name" value="PHOSPHOADENOSINE PHOSPHOSULFATE REDUCTASE"/>
    <property type="match status" value="1"/>
</dbReference>
<dbReference type="Proteomes" id="UP000002970">
    <property type="component" value="Unassembled WGS sequence"/>
</dbReference>
<dbReference type="STRING" id="1512.GCA_900049235_01339"/>
<protein>
    <recommendedName>
        <fullName evidence="2">Phosphoadenosine phosphosulphate reductase domain-containing protein</fullName>
    </recommendedName>
</protein>
<dbReference type="EMBL" id="ADLQ01000032">
    <property type="protein sequence ID" value="EGA94873.1"/>
    <property type="molecule type" value="Genomic_DNA"/>
</dbReference>
<dbReference type="eggNOG" id="COG0175">
    <property type="taxonomic scope" value="Bacteria"/>
</dbReference>
<evidence type="ECO:0000256" key="1">
    <source>
        <dbReference type="SAM" id="MobiDB-lite"/>
    </source>
</evidence>
<feature type="domain" description="Phosphoadenosine phosphosulphate reductase" evidence="2">
    <location>
        <begin position="3"/>
        <end position="182"/>
    </location>
</feature>
<feature type="region of interest" description="Disordered" evidence="1">
    <location>
        <begin position="518"/>
        <end position="565"/>
    </location>
</feature>
<dbReference type="RefSeq" id="WP_003499478.1">
    <property type="nucleotide sequence ID" value="NZ_GL834306.1"/>
</dbReference>
<sequence>MRHVVSFSGGKDSTAMLLMMIEKGMPIDEIIYCNVMATPYLGGDFPEMYAYIKKIEKHIGRKITFVQAALSFEEQFYTEYKRGERAGQIYGFPFTTGFSWCNDRLKLKPLRQYQRGAGEHITYLGIAADEPKRLAKMDEYTRAPLAEWGITEEMARAYLEERGLLNPLYRKFRRLGCWFCPKQCLDSLRRIRWEYPDLWRVMLQWQEDSRRAFRPERNMFELEERFRREDEKTAGKCRIALTLHPFRVINVVPKNKAQKERRNSHMKIKTNAENRKDVVKAAAEILNTPSKYLGVPSCNFQVGNCIIDRAGTVETEDEKTAEMLLTGLAERGFVDSPETDENKLLVALPAEGLTALNMKNLIFLIHSRQYLINQSIGEKTFCIPDSLVEELEENESETMEAVKDSLLAYAEEMRGLGISEEKITFRFPYTEDAVKVKAWTDLATAMVKQAREQKRIDPEERIEENEKYYMRIWLLRIGFGGKDMKDSRNALMVNLKGHYAFRTQADIDRAKVRTKQRAEAKKLAKQEAQEGEGGGETAGIGETVAELFLEETGGNGEKPEPTEAA</sequence>
<gene>
    <name evidence="3" type="ORF">HMPREF9474_01224</name>
</gene>
<dbReference type="InterPro" id="IPR014729">
    <property type="entry name" value="Rossmann-like_a/b/a_fold"/>
</dbReference>
<dbReference type="GO" id="GO:0003824">
    <property type="term" value="F:catalytic activity"/>
    <property type="evidence" value="ECO:0007669"/>
    <property type="project" value="InterPro"/>
</dbReference>
<evidence type="ECO:0000313" key="4">
    <source>
        <dbReference type="Proteomes" id="UP000002970"/>
    </source>
</evidence>
<dbReference type="InterPro" id="IPR050128">
    <property type="entry name" value="Sulfate_adenylyltrnsfr_sub2"/>
</dbReference>
<dbReference type="PANTHER" id="PTHR43196">
    <property type="entry name" value="SULFATE ADENYLYLTRANSFERASE SUBUNIT 2"/>
    <property type="match status" value="1"/>
</dbReference>
<name>E7GJX9_CLOS6</name>
<dbReference type="Gene3D" id="3.40.50.620">
    <property type="entry name" value="HUPs"/>
    <property type="match status" value="1"/>
</dbReference>
<proteinExistence type="predicted"/>
<dbReference type="SUPFAM" id="SSF52402">
    <property type="entry name" value="Adenine nucleotide alpha hydrolases-like"/>
    <property type="match status" value="1"/>
</dbReference>
<dbReference type="Pfam" id="PF01507">
    <property type="entry name" value="PAPS_reduct"/>
    <property type="match status" value="1"/>
</dbReference>
<evidence type="ECO:0000313" key="3">
    <source>
        <dbReference type="EMBL" id="EGA94873.1"/>
    </source>
</evidence>